<evidence type="ECO:0000259" key="1">
    <source>
        <dbReference type="Pfam" id="PF04073"/>
    </source>
</evidence>
<dbReference type="EMBL" id="JAGIOF010000001">
    <property type="protein sequence ID" value="MBP2384803.1"/>
    <property type="molecule type" value="Genomic_DNA"/>
</dbReference>
<accession>A0ABS4X983</accession>
<dbReference type="Pfam" id="PF04073">
    <property type="entry name" value="tRNA_edit"/>
    <property type="match status" value="1"/>
</dbReference>
<dbReference type="Proteomes" id="UP001296993">
    <property type="component" value="Unassembled WGS sequence"/>
</dbReference>
<reference evidence="2 3" key="1">
    <citation type="submission" date="2021-03" db="EMBL/GenBank/DDBJ databases">
        <title>Sequencing the genomes of 1000 actinobacteria strains.</title>
        <authorList>
            <person name="Klenk H.-P."/>
        </authorList>
    </citation>
    <scope>NUCLEOTIDE SEQUENCE [LARGE SCALE GENOMIC DNA]</scope>
    <source>
        <strain evidence="2 3">DSM 15797</strain>
    </source>
</reference>
<protein>
    <submittedName>
        <fullName evidence="2">Prolyl-tRNA editing enzyme YbaK/EbsC (Cys-tRNA(Pro) deacylase)</fullName>
    </submittedName>
</protein>
<dbReference type="Gene3D" id="3.90.960.10">
    <property type="entry name" value="YbaK/aminoacyl-tRNA synthetase-associated domain"/>
    <property type="match status" value="1"/>
</dbReference>
<sequence>MDFGTLDFGTLSFAPALDAPELVAAPVRAALDGSAATDVYAAAIDPALADTAAFCEHYGIGLADGANCVIVEAKRGDSSWYAACLVLGHERIDVNSLVRKHLGAKKVSFAPMEAAVQLTGMEYGGITPIGLPESWTLLIDESVAAAPMLIIGSGVRDSKILTSGAFLASLPGAEVIGLVKRQEG</sequence>
<dbReference type="PANTHER" id="PTHR30411:SF1">
    <property type="entry name" value="CYTOPLASMIC PROTEIN"/>
    <property type="match status" value="1"/>
</dbReference>
<comment type="caution">
    <text evidence="2">The sequence shown here is derived from an EMBL/GenBank/DDBJ whole genome shotgun (WGS) entry which is preliminary data.</text>
</comment>
<gene>
    <name evidence="2" type="ORF">JOF47_000314</name>
</gene>
<dbReference type="InterPro" id="IPR007214">
    <property type="entry name" value="YbaK/aa-tRNA-synth-assoc-dom"/>
</dbReference>
<name>A0ABS4X983_9MICC</name>
<evidence type="ECO:0000313" key="2">
    <source>
        <dbReference type="EMBL" id="MBP2384803.1"/>
    </source>
</evidence>
<dbReference type="SUPFAM" id="SSF55826">
    <property type="entry name" value="YbaK/ProRS associated domain"/>
    <property type="match status" value="1"/>
</dbReference>
<feature type="domain" description="YbaK/aminoacyl-tRNA synthetase-associated" evidence="1">
    <location>
        <begin position="46"/>
        <end position="165"/>
    </location>
</feature>
<organism evidence="2 3">
    <name type="scientific">Paeniglutamicibacter kerguelensis</name>
    <dbReference type="NCBI Taxonomy" id="254788"/>
    <lineage>
        <taxon>Bacteria</taxon>
        <taxon>Bacillati</taxon>
        <taxon>Actinomycetota</taxon>
        <taxon>Actinomycetes</taxon>
        <taxon>Micrococcales</taxon>
        <taxon>Micrococcaceae</taxon>
        <taxon>Paeniglutamicibacter</taxon>
    </lineage>
</organism>
<dbReference type="InterPro" id="IPR036754">
    <property type="entry name" value="YbaK/aa-tRNA-synt-asso_dom_sf"/>
</dbReference>
<dbReference type="PANTHER" id="PTHR30411">
    <property type="entry name" value="CYTOPLASMIC PROTEIN"/>
    <property type="match status" value="1"/>
</dbReference>
<evidence type="ECO:0000313" key="3">
    <source>
        <dbReference type="Proteomes" id="UP001296993"/>
    </source>
</evidence>
<dbReference type="RefSeq" id="WP_209995511.1">
    <property type="nucleotide sequence ID" value="NZ_BAAAJY010000006.1"/>
</dbReference>
<keyword evidence="3" id="KW-1185">Reference proteome</keyword>
<proteinExistence type="predicted"/>
<dbReference type="CDD" id="cd04939">
    <property type="entry name" value="PA2301"/>
    <property type="match status" value="1"/>
</dbReference>